<dbReference type="AlphaFoldDB" id="A0A5B6VMI6"/>
<evidence type="ECO:0000313" key="3">
    <source>
        <dbReference type="Proteomes" id="UP000325315"/>
    </source>
</evidence>
<proteinExistence type="predicted"/>
<name>A0A5B6VMI6_9ROSI</name>
<dbReference type="PANTHER" id="PTHR33067:SF39">
    <property type="entry name" value="TRANSCRIPTION FACTOR INTERACTOR AND REGULATOR CCHC(ZN) FAMILY"/>
    <property type="match status" value="1"/>
</dbReference>
<feature type="region of interest" description="Disordered" evidence="1">
    <location>
        <begin position="371"/>
        <end position="401"/>
    </location>
</feature>
<dbReference type="EMBL" id="SMMG02000006">
    <property type="protein sequence ID" value="KAA3470194.1"/>
    <property type="molecule type" value="Genomic_DNA"/>
</dbReference>
<dbReference type="Proteomes" id="UP000325315">
    <property type="component" value="Unassembled WGS sequence"/>
</dbReference>
<organism evidence="2 3">
    <name type="scientific">Gossypium australe</name>
    <dbReference type="NCBI Taxonomy" id="47621"/>
    <lineage>
        <taxon>Eukaryota</taxon>
        <taxon>Viridiplantae</taxon>
        <taxon>Streptophyta</taxon>
        <taxon>Embryophyta</taxon>
        <taxon>Tracheophyta</taxon>
        <taxon>Spermatophyta</taxon>
        <taxon>Magnoliopsida</taxon>
        <taxon>eudicotyledons</taxon>
        <taxon>Gunneridae</taxon>
        <taxon>Pentapetalae</taxon>
        <taxon>rosids</taxon>
        <taxon>malvids</taxon>
        <taxon>Malvales</taxon>
        <taxon>Malvaceae</taxon>
        <taxon>Malvoideae</taxon>
        <taxon>Gossypium</taxon>
    </lineage>
</organism>
<gene>
    <name evidence="2" type="ORF">EPI10_015923</name>
</gene>
<sequence>MEVSDSIKIGGVTKYELRLKFFPYSLQDKARAWLNSLPPSSISAWQELAKRFLSYNEVYEIIERIANKNYQWPTNRAASRKRVAGVYEVDVLTSLSAQEKENQPIVEISTSEKLDVANSEELHINIPLVEALEQMSNYVKFMKDILPKRKRLRANINLMPKSIFQMFGIGKVIPTVVTLQLADRSLAYPKGKIEDVLELETLVSMEWESNPVEDSLENTLGSKLLVDEQGKDNITLMEANSRDYVQPKQSEQLELKAQEYTQPKFSIEEPPRLELKCVPEKGGITFVENERNELILTRIVIDVGPTGRCVISHHRLFCESAESRNTEKVEILATEITRAASIRSWNELNGPHERVGPLGPEWDLRPNYTVETQKGSRVARGDSSPPDRPLDDCNYRNTLSG</sequence>
<protein>
    <submittedName>
        <fullName evidence="2">Transcription factor SPT20-like protein</fullName>
    </submittedName>
</protein>
<accession>A0A5B6VMI6</accession>
<keyword evidence="3" id="KW-1185">Reference proteome</keyword>
<comment type="caution">
    <text evidence="2">The sequence shown here is derived from an EMBL/GenBank/DDBJ whole genome shotgun (WGS) entry which is preliminary data.</text>
</comment>
<evidence type="ECO:0000256" key="1">
    <source>
        <dbReference type="SAM" id="MobiDB-lite"/>
    </source>
</evidence>
<dbReference type="OrthoDB" id="1002398at2759"/>
<reference evidence="3" key="1">
    <citation type="journal article" date="2019" name="Plant Biotechnol. J.">
        <title>Genome sequencing of the Australian wild diploid species Gossypium australe highlights disease resistance and delayed gland morphogenesis.</title>
        <authorList>
            <person name="Cai Y."/>
            <person name="Cai X."/>
            <person name="Wang Q."/>
            <person name="Wang P."/>
            <person name="Zhang Y."/>
            <person name="Cai C."/>
            <person name="Xu Y."/>
            <person name="Wang K."/>
            <person name="Zhou Z."/>
            <person name="Wang C."/>
            <person name="Geng S."/>
            <person name="Li B."/>
            <person name="Dong Q."/>
            <person name="Hou Y."/>
            <person name="Wang H."/>
            <person name="Ai P."/>
            <person name="Liu Z."/>
            <person name="Yi F."/>
            <person name="Sun M."/>
            <person name="An G."/>
            <person name="Cheng J."/>
            <person name="Zhang Y."/>
            <person name="Shi Q."/>
            <person name="Xie Y."/>
            <person name="Shi X."/>
            <person name="Chang Y."/>
            <person name="Huang F."/>
            <person name="Chen Y."/>
            <person name="Hong S."/>
            <person name="Mi L."/>
            <person name="Sun Q."/>
            <person name="Zhang L."/>
            <person name="Zhou B."/>
            <person name="Peng R."/>
            <person name="Zhang X."/>
            <person name="Liu F."/>
        </authorList>
    </citation>
    <scope>NUCLEOTIDE SEQUENCE [LARGE SCALE GENOMIC DNA]</scope>
    <source>
        <strain evidence="3">cv. PA1801</strain>
    </source>
</reference>
<evidence type="ECO:0000313" key="2">
    <source>
        <dbReference type="EMBL" id="KAA3470194.1"/>
    </source>
</evidence>
<dbReference type="PANTHER" id="PTHR33067">
    <property type="entry name" value="RNA-DIRECTED DNA POLYMERASE-RELATED"/>
    <property type="match status" value="1"/>
</dbReference>